<reference evidence="1 2" key="1">
    <citation type="journal article" date="2022" name="G3 (Bethesda)">
        <title>Whole-genome sequence and methylome profiling of the almond [Prunus dulcis (Mill.) D.A. Webb] cultivar 'Nonpareil'.</title>
        <authorList>
            <person name="D'Amico-Willman K.M."/>
            <person name="Ouma W.Z."/>
            <person name="Meulia T."/>
            <person name="Sideli G.M."/>
            <person name="Gradziel T.M."/>
            <person name="Fresnedo-Ramirez J."/>
        </authorList>
    </citation>
    <scope>NUCLEOTIDE SEQUENCE [LARGE SCALE GENOMIC DNA]</scope>
    <source>
        <strain evidence="1">Clone GOH B32 T37-40</strain>
    </source>
</reference>
<organism evidence="1 2">
    <name type="scientific">Prunus dulcis</name>
    <name type="common">Almond</name>
    <name type="synonym">Amygdalus dulcis</name>
    <dbReference type="NCBI Taxonomy" id="3755"/>
    <lineage>
        <taxon>Eukaryota</taxon>
        <taxon>Viridiplantae</taxon>
        <taxon>Streptophyta</taxon>
        <taxon>Embryophyta</taxon>
        <taxon>Tracheophyta</taxon>
        <taxon>Spermatophyta</taxon>
        <taxon>Magnoliopsida</taxon>
        <taxon>eudicotyledons</taxon>
        <taxon>Gunneridae</taxon>
        <taxon>Pentapetalae</taxon>
        <taxon>rosids</taxon>
        <taxon>fabids</taxon>
        <taxon>Rosales</taxon>
        <taxon>Rosaceae</taxon>
        <taxon>Amygdaloideae</taxon>
        <taxon>Amygdaleae</taxon>
        <taxon>Prunus</taxon>
    </lineage>
</organism>
<name>A0AAD4YW53_PRUDU</name>
<keyword evidence="2" id="KW-1185">Reference proteome</keyword>
<dbReference type="EMBL" id="JAJFAZ020000006">
    <property type="protein sequence ID" value="KAI5323484.1"/>
    <property type="molecule type" value="Genomic_DNA"/>
</dbReference>
<dbReference type="AlphaFoldDB" id="A0AAD4YW53"/>
<evidence type="ECO:0000313" key="1">
    <source>
        <dbReference type="EMBL" id="KAI5323484.1"/>
    </source>
</evidence>
<protein>
    <submittedName>
        <fullName evidence="1">Uncharacterized protein</fullName>
    </submittedName>
</protein>
<dbReference type="Proteomes" id="UP001054821">
    <property type="component" value="Chromosome 6"/>
</dbReference>
<proteinExistence type="predicted"/>
<comment type="caution">
    <text evidence="1">The sequence shown here is derived from an EMBL/GenBank/DDBJ whole genome shotgun (WGS) entry which is preliminary data.</text>
</comment>
<evidence type="ECO:0000313" key="2">
    <source>
        <dbReference type="Proteomes" id="UP001054821"/>
    </source>
</evidence>
<gene>
    <name evidence="1" type="ORF">L3X38_032556</name>
</gene>
<sequence>MRKSGLTRGSPNLVILCLRKGVSLRKIKFLQKGNVRGSPYIGLGRRALCSYFRCGTIGADCEHDTCPRGKTSRCISFGKDPAERLIVTSVDSVHVSGGHWRFNSGINSSPPSSLPKVLRKGIWFSLDGS</sequence>
<accession>A0AAD4YW53</accession>